<keyword evidence="7" id="KW-1185">Reference proteome</keyword>
<keyword evidence="5" id="KW-1133">Transmembrane helix</keyword>
<dbReference type="AlphaFoldDB" id="A0A9P5K3B9"/>
<evidence type="ECO:0000256" key="5">
    <source>
        <dbReference type="SAM" id="Phobius"/>
    </source>
</evidence>
<evidence type="ECO:0000256" key="1">
    <source>
        <dbReference type="ARBA" id="ARBA00022617"/>
    </source>
</evidence>
<dbReference type="Proteomes" id="UP000711996">
    <property type="component" value="Unassembled WGS sequence"/>
</dbReference>
<dbReference type="PRINTS" id="PR00463">
    <property type="entry name" value="EP450I"/>
</dbReference>
<dbReference type="PANTHER" id="PTHR24305">
    <property type="entry name" value="CYTOCHROME P450"/>
    <property type="match status" value="1"/>
</dbReference>
<dbReference type="OrthoDB" id="1470350at2759"/>
<dbReference type="InterPro" id="IPR002401">
    <property type="entry name" value="Cyt_P450_E_grp-I"/>
</dbReference>
<dbReference type="EMBL" id="QPMT01000025">
    <property type="protein sequence ID" value="KAF4857658.1"/>
    <property type="molecule type" value="Genomic_DNA"/>
</dbReference>
<evidence type="ECO:0000256" key="3">
    <source>
        <dbReference type="ARBA" id="ARBA00023004"/>
    </source>
</evidence>
<keyword evidence="2 4" id="KW-0479">Metal-binding</keyword>
<organism evidence="6 7">
    <name type="scientific">Colletotrichum siamense</name>
    <name type="common">Anthracnose fungus</name>
    <dbReference type="NCBI Taxonomy" id="690259"/>
    <lineage>
        <taxon>Eukaryota</taxon>
        <taxon>Fungi</taxon>
        <taxon>Dikarya</taxon>
        <taxon>Ascomycota</taxon>
        <taxon>Pezizomycotina</taxon>
        <taxon>Sordariomycetes</taxon>
        <taxon>Hypocreomycetidae</taxon>
        <taxon>Glomerellales</taxon>
        <taxon>Glomerellaceae</taxon>
        <taxon>Colletotrichum</taxon>
        <taxon>Colletotrichum gloeosporioides species complex</taxon>
    </lineage>
</organism>
<keyword evidence="1 4" id="KW-0349">Heme</keyword>
<evidence type="ECO:0000256" key="2">
    <source>
        <dbReference type="ARBA" id="ARBA00022723"/>
    </source>
</evidence>
<dbReference type="SUPFAM" id="SSF48264">
    <property type="entry name" value="Cytochrome P450"/>
    <property type="match status" value="1"/>
</dbReference>
<accession>A0A9P5K3B9</accession>
<comment type="caution">
    <text evidence="6">The sequence shown here is derived from an EMBL/GenBank/DDBJ whole genome shotgun (WGS) entry which is preliminary data.</text>
</comment>
<dbReference type="GO" id="GO:0016705">
    <property type="term" value="F:oxidoreductase activity, acting on paired donors, with incorporation or reduction of molecular oxygen"/>
    <property type="evidence" value="ECO:0007669"/>
    <property type="project" value="InterPro"/>
</dbReference>
<sequence length="470" mass="52699">MPGHDVFEAFEGFISTAPSAVAVAGALVLLAVWYFKTWYRLRHIPGPTLNAISILPMQLMTRGGKLSFMLKELGDKYGPLVRVGPNEVLFGDADTYRKISAYAGRDNGGFEPGVDKMVAQFVDLVEAKYVSTATDYRPIEFSHKSQYFALDVIGQLAFGEALGFLANDEDLWGYVSTNDQVFPALALMLNIPHVGIMMQRWPFSKLLPFSSDEYGFGKLMHVAQRLADKKIESEEDSKGTMVRHHLRNGVTYKELLAEIFLEFIAGSDSTATAIRMTMLCLLNTPASLNGLRREIDAAISQGRISSPITDIEARELPYLQAVIKEGIRMYPPSTGLNYKQVAKGGAELCGYYLPEGTQLGVNVQKLMRSKETFGTDADVFRPERWLEAAADEERFKEMSDVIELAFGYGRFQCLGKTIAYMELNKIFVELLRRFDFAVVKPQEPLNLYDAAFWVTTDFWLRVTRRPDTGA</sequence>
<gene>
    <name evidence="6" type="ORF">CGCSCA2_v008128</name>
</gene>
<evidence type="ECO:0000313" key="7">
    <source>
        <dbReference type="Proteomes" id="UP000711996"/>
    </source>
</evidence>
<protein>
    <submittedName>
        <fullName evidence="6">Cytochrome P450 monooxygenase lolP1</fullName>
    </submittedName>
</protein>
<comment type="cofactor">
    <cofactor evidence="4">
        <name>heme</name>
        <dbReference type="ChEBI" id="CHEBI:30413"/>
    </cofactor>
</comment>
<reference evidence="6" key="1">
    <citation type="submission" date="2019-06" db="EMBL/GenBank/DDBJ databases">
        <authorList>
            <person name="Gan P."/>
            <person name="Shirasu K."/>
        </authorList>
    </citation>
    <scope>NUCLEOTIDE SEQUENCE [LARGE SCALE GENOMIC DNA]</scope>
    <source>
        <strain evidence="6">CAD2</strain>
    </source>
</reference>
<feature type="transmembrane region" description="Helical" evidence="5">
    <location>
        <begin position="12"/>
        <end position="35"/>
    </location>
</feature>
<keyword evidence="3 4" id="KW-0408">Iron</keyword>
<keyword evidence="6" id="KW-0503">Monooxygenase</keyword>
<name>A0A9P5K3B9_COLSI</name>
<dbReference type="InterPro" id="IPR050121">
    <property type="entry name" value="Cytochrome_P450_monoxygenase"/>
</dbReference>
<feature type="binding site" description="axial binding residue" evidence="4">
    <location>
        <position position="413"/>
    </location>
    <ligand>
        <name>heme</name>
        <dbReference type="ChEBI" id="CHEBI:30413"/>
    </ligand>
    <ligandPart>
        <name>Fe</name>
        <dbReference type="ChEBI" id="CHEBI:18248"/>
    </ligandPart>
</feature>
<dbReference type="PANTHER" id="PTHR24305:SF168">
    <property type="entry name" value="P450, PUTATIVE (EUROFUNG)-RELATED"/>
    <property type="match status" value="1"/>
</dbReference>
<evidence type="ECO:0000313" key="6">
    <source>
        <dbReference type="EMBL" id="KAF4857658.1"/>
    </source>
</evidence>
<dbReference type="Pfam" id="PF00067">
    <property type="entry name" value="p450"/>
    <property type="match status" value="1"/>
</dbReference>
<dbReference type="PRINTS" id="PR00385">
    <property type="entry name" value="P450"/>
</dbReference>
<dbReference type="GO" id="GO:0005506">
    <property type="term" value="F:iron ion binding"/>
    <property type="evidence" value="ECO:0007669"/>
    <property type="project" value="InterPro"/>
</dbReference>
<dbReference type="InterPro" id="IPR001128">
    <property type="entry name" value="Cyt_P450"/>
</dbReference>
<dbReference type="Gene3D" id="1.10.630.10">
    <property type="entry name" value="Cytochrome P450"/>
    <property type="match status" value="1"/>
</dbReference>
<keyword evidence="6" id="KW-0560">Oxidoreductase</keyword>
<keyword evidence="5" id="KW-0812">Transmembrane</keyword>
<dbReference type="GO" id="GO:0020037">
    <property type="term" value="F:heme binding"/>
    <property type="evidence" value="ECO:0007669"/>
    <property type="project" value="InterPro"/>
</dbReference>
<dbReference type="GO" id="GO:0004497">
    <property type="term" value="F:monooxygenase activity"/>
    <property type="evidence" value="ECO:0007669"/>
    <property type="project" value="UniProtKB-KW"/>
</dbReference>
<dbReference type="InterPro" id="IPR036396">
    <property type="entry name" value="Cyt_P450_sf"/>
</dbReference>
<keyword evidence="5" id="KW-0472">Membrane</keyword>
<evidence type="ECO:0000256" key="4">
    <source>
        <dbReference type="PIRSR" id="PIRSR602401-1"/>
    </source>
</evidence>
<proteinExistence type="predicted"/>